<dbReference type="AlphaFoldDB" id="A0A2P5VPW2"/>
<keyword evidence="7" id="KW-0503">Monooxygenase</keyword>
<dbReference type="GO" id="GO:0004497">
    <property type="term" value="F:monooxygenase activity"/>
    <property type="evidence" value="ECO:0007669"/>
    <property type="project" value="UniProtKB-KW"/>
</dbReference>
<dbReference type="GO" id="GO:0016705">
    <property type="term" value="F:oxidoreductase activity, acting on paired donors, with incorporation or reduction of molecular oxygen"/>
    <property type="evidence" value="ECO:0007669"/>
    <property type="project" value="InterPro"/>
</dbReference>
<evidence type="ECO:0000256" key="6">
    <source>
        <dbReference type="ARBA" id="ARBA00023004"/>
    </source>
</evidence>
<dbReference type="Gene3D" id="1.10.630.10">
    <property type="entry name" value="Cytochrome P450"/>
    <property type="match status" value="1"/>
</dbReference>
<keyword evidence="6" id="KW-0408">Iron</keyword>
<keyword evidence="4" id="KW-0479">Metal-binding</keyword>
<dbReference type="Proteomes" id="UP000239757">
    <property type="component" value="Unassembled WGS sequence"/>
</dbReference>
<evidence type="ECO:0000256" key="3">
    <source>
        <dbReference type="ARBA" id="ARBA00022617"/>
    </source>
</evidence>
<sequence>MKYNPNIYVCESRVGSSWARYRSKASVAIPGPLGSPLLGLLTVFTGATPHRALAKLAKTIKAVKLMAFSVGFARFIVSNDLETARDILDNNNSAFAYRPGNGVRSIRLVLEELEAYLSHPFVQSKRITGFEGFRRETGVKMVEELKCLMEAKGEVLTGRVLHFGSLNNVMATVFGKKYDFEKPGEGFELEGLVSEVREQNQNLKEKSM</sequence>
<dbReference type="SUPFAM" id="SSF48264">
    <property type="entry name" value="Cytochrome P450"/>
    <property type="match status" value="1"/>
</dbReference>
<comment type="similarity">
    <text evidence="2">Belongs to the cytochrome P450 family.</text>
</comment>
<dbReference type="InterPro" id="IPR051996">
    <property type="entry name" value="Cytochrome_P450_78A"/>
</dbReference>
<dbReference type="OrthoDB" id="1735034at2759"/>
<comment type="cofactor">
    <cofactor evidence="1">
        <name>heme</name>
        <dbReference type="ChEBI" id="CHEBI:30413"/>
    </cofactor>
</comment>
<dbReference type="GO" id="GO:0005506">
    <property type="term" value="F:iron ion binding"/>
    <property type="evidence" value="ECO:0007669"/>
    <property type="project" value="InterPro"/>
</dbReference>
<keyword evidence="5" id="KW-0560">Oxidoreductase</keyword>
<evidence type="ECO:0000256" key="5">
    <source>
        <dbReference type="ARBA" id="ARBA00023002"/>
    </source>
</evidence>
<dbReference type="PANTHER" id="PTHR47946">
    <property type="entry name" value="CYTOCHROME P450 78A7-RELATED"/>
    <property type="match status" value="1"/>
</dbReference>
<evidence type="ECO:0000256" key="2">
    <source>
        <dbReference type="ARBA" id="ARBA00010617"/>
    </source>
</evidence>
<proteinExistence type="inferred from homology"/>
<evidence type="ECO:0000256" key="4">
    <source>
        <dbReference type="ARBA" id="ARBA00022723"/>
    </source>
</evidence>
<evidence type="ECO:0000313" key="9">
    <source>
        <dbReference type="Proteomes" id="UP000239757"/>
    </source>
</evidence>
<reference evidence="8 9" key="1">
    <citation type="submission" date="2015-01" db="EMBL/GenBank/DDBJ databases">
        <title>Genome of allotetraploid Gossypium barbadense reveals genomic plasticity and fiber elongation in cotton evolution.</title>
        <authorList>
            <person name="Chen X."/>
            <person name="Liu X."/>
            <person name="Zhao B."/>
            <person name="Zheng H."/>
            <person name="Hu Y."/>
            <person name="Lu G."/>
            <person name="Yang C."/>
            <person name="Chen J."/>
            <person name="Shan C."/>
            <person name="Zhang L."/>
            <person name="Zhou Y."/>
            <person name="Wang L."/>
            <person name="Guo W."/>
            <person name="Bai Y."/>
            <person name="Ruan J."/>
            <person name="Shangguan X."/>
            <person name="Mao Y."/>
            <person name="Jiang J."/>
            <person name="Zhu Y."/>
            <person name="Lei J."/>
            <person name="Kang H."/>
            <person name="Chen S."/>
            <person name="He X."/>
            <person name="Wang R."/>
            <person name="Wang Y."/>
            <person name="Chen J."/>
            <person name="Wang L."/>
            <person name="Yu S."/>
            <person name="Wang B."/>
            <person name="Wei J."/>
            <person name="Song S."/>
            <person name="Lu X."/>
            <person name="Gao Z."/>
            <person name="Gu W."/>
            <person name="Deng X."/>
            <person name="Ma D."/>
            <person name="Wang S."/>
            <person name="Liang W."/>
            <person name="Fang L."/>
            <person name="Cai C."/>
            <person name="Zhu X."/>
            <person name="Zhou B."/>
            <person name="Zhang Y."/>
            <person name="Chen Z."/>
            <person name="Xu S."/>
            <person name="Zhu R."/>
            <person name="Wang S."/>
            <person name="Zhang T."/>
            <person name="Zhao G."/>
        </authorList>
    </citation>
    <scope>NUCLEOTIDE SEQUENCE [LARGE SCALE GENOMIC DNA]</scope>
    <source>
        <strain evidence="9">cv. Xinhai21</strain>
        <tissue evidence="8">Leaf</tissue>
    </source>
</reference>
<keyword evidence="3" id="KW-0349">Heme</keyword>
<dbReference type="PANTHER" id="PTHR47946:SF10">
    <property type="entry name" value="CYTOCHROME P450 78A5"/>
    <property type="match status" value="1"/>
</dbReference>
<accession>A0A2P5VPW2</accession>
<organism evidence="8 9">
    <name type="scientific">Gossypium barbadense</name>
    <name type="common">Sea Island cotton</name>
    <name type="synonym">Hibiscus barbadensis</name>
    <dbReference type="NCBI Taxonomy" id="3634"/>
    <lineage>
        <taxon>Eukaryota</taxon>
        <taxon>Viridiplantae</taxon>
        <taxon>Streptophyta</taxon>
        <taxon>Embryophyta</taxon>
        <taxon>Tracheophyta</taxon>
        <taxon>Spermatophyta</taxon>
        <taxon>Magnoliopsida</taxon>
        <taxon>eudicotyledons</taxon>
        <taxon>Gunneridae</taxon>
        <taxon>Pentapetalae</taxon>
        <taxon>rosids</taxon>
        <taxon>malvids</taxon>
        <taxon>Malvales</taxon>
        <taxon>Malvaceae</taxon>
        <taxon>Malvoideae</taxon>
        <taxon>Gossypium</taxon>
    </lineage>
</organism>
<protein>
    <submittedName>
        <fullName evidence="8">Uncharacterized protein</fullName>
    </submittedName>
</protein>
<gene>
    <name evidence="8" type="ORF">GOBAR_AA39828</name>
</gene>
<name>A0A2P5VPW2_GOSBA</name>
<evidence type="ECO:0000256" key="1">
    <source>
        <dbReference type="ARBA" id="ARBA00001971"/>
    </source>
</evidence>
<evidence type="ECO:0000256" key="7">
    <source>
        <dbReference type="ARBA" id="ARBA00023033"/>
    </source>
</evidence>
<evidence type="ECO:0000313" key="8">
    <source>
        <dbReference type="EMBL" id="PPR80884.1"/>
    </source>
</evidence>
<dbReference type="InterPro" id="IPR036396">
    <property type="entry name" value="Cyt_P450_sf"/>
</dbReference>
<dbReference type="GO" id="GO:0020037">
    <property type="term" value="F:heme binding"/>
    <property type="evidence" value="ECO:0007669"/>
    <property type="project" value="InterPro"/>
</dbReference>
<dbReference type="EMBL" id="KZ671614">
    <property type="protein sequence ID" value="PPR80884.1"/>
    <property type="molecule type" value="Genomic_DNA"/>
</dbReference>